<dbReference type="GO" id="GO:0022857">
    <property type="term" value="F:transmembrane transporter activity"/>
    <property type="evidence" value="ECO:0007669"/>
    <property type="project" value="InterPro"/>
</dbReference>
<dbReference type="GO" id="GO:0016020">
    <property type="term" value="C:membrane"/>
    <property type="evidence" value="ECO:0007669"/>
    <property type="project" value="UniProtKB-SubCell"/>
</dbReference>
<evidence type="ECO:0000256" key="2">
    <source>
        <dbReference type="ARBA" id="ARBA00022448"/>
    </source>
</evidence>
<dbReference type="PIRSF" id="PIRSF006060">
    <property type="entry name" value="AA_transporter"/>
    <property type="match status" value="1"/>
</dbReference>
<dbReference type="Gene3D" id="1.20.1740.10">
    <property type="entry name" value="Amino acid/polyamine transporter I"/>
    <property type="match status" value="1"/>
</dbReference>
<comment type="subcellular location">
    <subcellularLocation>
        <location evidence="1">Membrane</location>
        <topology evidence="1">Multi-pass membrane protein</topology>
    </subcellularLocation>
</comment>
<feature type="transmembrane region" description="Helical" evidence="7">
    <location>
        <begin position="118"/>
        <end position="142"/>
    </location>
</feature>
<keyword evidence="4 7" id="KW-1133">Transmembrane helix</keyword>
<feature type="transmembrane region" description="Helical" evidence="7">
    <location>
        <begin position="231"/>
        <end position="252"/>
    </location>
</feature>
<evidence type="ECO:0000313" key="8">
    <source>
        <dbReference type="EMBL" id="OIW35098.1"/>
    </source>
</evidence>
<evidence type="ECO:0000256" key="3">
    <source>
        <dbReference type="ARBA" id="ARBA00022692"/>
    </source>
</evidence>
<dbReference type="PANTHER" id="PTHR45649:SF16">
    <property type="entry name" value="7-KETO 8-AMINOPELARGONIC ACID TRANSPORTER"/>
    <property type="match status" value="1"/>
</dbReference>
<sequence length="497" mass="54218">MSTSTQEKNLEKPGSHRTTSVVDVGSGDVHEAPAKLFNLWSTLGIAFSLTSTPIAIGTYLSVIIGVGGSPVFFFGYLLAGFMDLFVCFSLAEMAAVLPNSSGQIHWTAVLAPQKYARGLSYVVGWLTVAGYFFWTSAAFLITSQLIWALVQICHETFVTQPWHFYVVYVAIALLSLLVNGPLIKMYPYMLKGLVVYINAGALFVMVALLARSHPKQSAEYVFVDIVNLTGWKSNGVVFFIGMLPGLTAVNGFDCAAHMAEEVPNPRREIPQVMVLSAISSFAAGIPMILVYMFSITNTENLLTPVGGQPVAQLMVDSLNSLAPTIICMAIFIVTFACCSFTMLTTWSRVWWSLSRESGTPLPRLMARIDEKSQLPYNSLIFATVACSLVGLLQLGSSLALNAILGGAILCIFVSYAVPIACLLLNRRRAFAEKHYFDLGRAGMFINVVSVAWIAFVFVSATMNWAVVVFFGIVALSGVNWVAFSRTRFTVPRTIDTE</sequence>
<feature type="region of interest" description="Disordered" evidence="6">
    <location>
        <begin position="1"/>
        <end position="22"/>
    </location>
</feature>
<keyword evidence="3 7" id="KW-0812">Transmembrane</keyword>
<dbReference type="Proteomes" id="UP000182658">
    <property type="component" value="Unassembled WGS sequence"/>
</dbReference>
<dbReference type="AlphaFoldDB" id="A0A1J7K4G7"/>
<feature type="transmembrane region" description="Helical" evidence="7">
    <location>
        <begin position="321"/>
        <end position="346"/>
    </location>
</feature>
<feature type="transmembrane region" description="Helical" evidence="7">
    <location>
        <begin position="73"/>
        <end position="97"/>
    </location>
</feature>
<feature type="transmembrane region" description="Helical" evidence="7">
    <location>
        <begin position="43"/>
        <end position="67"/>
    </location>
</feature>
<evidence type="ECO:0000256" key="6">
    <source>
        <dbReference type="SAM" id="MobiDB-lite"/>
    </source>
</evidence>
<name>A0A1J7K4G7_9PEZI</name>
<proteinExistence type="predicted"/>
<keyword evidence="5 7" id="KW-0472">Membrane</keyword>
<accession>A0A1J7K4G7</accession>
<evidence type="ECO:0000313" key="9">
    <source>
        <dbReference type="Proteomes" id="UP000182658"/>
    </source>
</evidence>
<evidence type="ECO:0000256" key="1">
    <source>
        <dbReference type="ARBA" id="ARBA00004141"/>
    </source>
</evidence>
<feature type="transmembrane region" description="Helical" evidence="7">
    <location>
        <begin position="272"/>
        <end position="293"/>
    </location>
</feature>
<dbReference type="STRING" id="1408157.A0A1J7K4G7"/>
<feature type="transmembrane region" description="Helical" evidence="7">
    <location>
        <begin position="464"/>
        <end position="483"/>
    </location>
</feature>
<dbReference type="PANTHER" id="PTHR45649">
    <property type="entry name" value="AMINO-ACID PERMEASE BAT1"/>
    <property type="match status" value="1"/>
</dbReference>
<dbReference type="OrthoDB" id="2417308at2759"/>
<dbReference type="EMBL" id="KV875093">
    <property type="protein sequence ID" value="OIW35098.1"/>
    <property type="molecule type" value="Genomic_DNA"/>
</dbReference>
<feature type="transmembrane region" description="Helical" evidence="7">
    <location>
        <begin position="398"/>
        <end position="425"/>
    </location>
</feature>
<feature type="transmembrane region" description="Helical" evidence="7">
    <location>
        <begin position="437"/>
        <end position="458"/>
    </location>
</feature>
<gene>
    <name evidence="8" type="ORF">CONLIGDRAFT_658739</name>
</gene>
<organism evidence="8 9">
    <name type="scientific">Coniochaeta ligniaria NRRL 30616</name>
    <dbReference type="NCBI Taxonomy" id="1408157"/>
    <lineage>
        <taxon>Eukaryota</taxon>
        <taxon>Fungi</taxon>
        <taxon>Dikarya</taxon>
        <taxon>Ascomycota</taxon>
        <taxon>Pezizomycotina</taxon>
        <taxon>Sordariomycetes</taxon>
        <taxon>Sordariomycetidae</taxon>
        <taxon>Coniochaetales</taxon>
        <taxon>Coniochaetaceae</taxon>
        <taxon>Coniochaeta</taxon>
    </lineage>
</organism>
<evidence type="ECO:0000256" key="5">
    <source>
        <dbReference type="ARBA" id="ARBA00023136"/>
    </source>
</evidence>
<feature type="transmembrane region" description="Helical" evidence="7">
    <location>
        <begin position="374"/>
        <end position="392"/>
    </location>
</feature>
<protein>
    <submittedName>
        <fullName evidence="8">Putative choline and nitrogen mustard permease</fullName>
    </submittedName>
</protein>
<keyword evidence="9" id="KW-1185">Reference proteome</keyword>
<dbReference type="Pfam" id="PF13520">
    <property type="entry name" value="AA_permease_2"/>
    <property type="match status" value="1"/>
</dbReference>
<keyword evidence="2" id="KW-0813">Transport</keyword>
<evidence type="ECO:0000256" key="7">
    <source>
        <dbReference type="SAM" id="Phobius"/>
    </source>
</evidence>
<evidence type="ECO:0000256" key="4">
    <source>
        <dbReference type="ARBA" id="ARBA00022989"/>
    </source>
</evidence>
<reference evidence="8 9" key="1">
    <citation type="submission" date="2016-10" db="EMBL/GenBank/DDBJ databases">
        <title>Draft genome sequence of Coniochaeta ligniaria NRRL30616, a lignocellulolytic fungus for bioabatement of inhibitors in plant biomass hydrolysates.</title>
        <authorList>
            <consortium name="DOE Joint Genome Institute"/>
            <person name="Jimenez D.J."/>
            <person name="Hector R.E."/>
            <person name="Riley R."/>
            <person name="Sun H."/>
            <person name="Grigoriev I.V."/>
            <person name="Van Elsas J.D."/>
            <person name="Nichols N.N."/>
        </authorList>
    </citation>
    <scope>NUCLEOTIDE SEQUENCE [LARGE SCALE GENOMIC DNA]</scope>
    <source>
        <strain evidence="8 9">NRRL 30616</strain>
    </source>
</reference>
<dbReference type="InterPro" id="IPR002293">
    <property type="entry name" value="AA/rel_permease1"/>
</dbReference>
<feature type="transmembrane region" description="Helical" evidence="7">
    <location>
        <begin position="162"/>
        <end position="181"/>
    </location>
</feature>
<dbReference type="InParanoid" id="A0A1J7K4G7"/>
<feature type="transmembrane region" description="Helical" evidence="7">
    <location>
        <begin position="193"/>
        <end position="211"/>
    </location>
</feature>